<dbReference type="PROSITE" id="PS51425">
    <property type="entry name" value="SCD"/>
    <property type="match status" value="1"/>
</dbReference>
<dbReference type="InterPro" id="IPR056396">
    <property type="entry name" value="HEAT_SCC3-SA"/>
</dbReference>
<dbReference type="Pfam" id="PF21581">
    <property type="entry name" value="SCD"/>
    <property type="match status" value="1"/>
</dbReference>
<dbReference type="EMBL" id="HG937693">
    <property type="protein sequence ID" value="CDP34025.1"/>
    <property type="molecule type" value="Genomic_DNA"/>
</dbReference>
<dbReference type="Pfam" id="PF24571">
    <property type="entry name" value="HEAT_SCC3-SA"/>
    <property type="match status" value="1"/>
</dbReference>
<accession>A0A060SYR0</accession>
<dbReference type="GO" id="GO:0003682">
    <property type="term" value="F:chromatin binding"/>
    <property type="evidence" value="ECO:0007669"/>
    <property type="project" value="TreeGrafter"/>
</dbReference>
<dbReference type="PANTHER" id="PTHR11199:SF0">
    <property type="entry name" value="LD34181P-RELATED"/>
    <property type="match status" value="1"/>
</dbReference>
<dbReference type="Pfam" id="PF08514">
    <property type="entry name" value="STAG"/>
    <property type="match status" value="1"/>
</dbReference>
<reference evidence="3" key="2">
    <citation type="submission" date="2014-06" db="EMBL/GenBank/DDBJ databases">
        <title>The complete genome of Blastobotrys (Arxula) adeninivorans LS3 - a yeast of biotechnological interest.</title>
        <authorList>
            <person name="Kunze G."/>
            <person name="Gaillardin C."/>
            <person name="Czernicka M."/>
            <person name="Durrens P."/>
            <person name="Martin T."/>
            <person name="Boer E."/>
            <person name="Gabaldon T."/>
            <person name="Cruz J."/>
            <person name="Talla E."/>
            <person name="Marck C."/>
            <person name="Goffeau A."/>
            <person name="Barbe V."/>
            <person name="Baret P."/>
            <person name="Baronian K."/>
            <person name="Beier S."/>
            <person name="Bleykasten C."/>
            <person name="Bode R."/>
            <person name="Casaregola S."/>
            <person name="Despons L."/>
            <person name="Fairhead C."/>
            <person name="Giersberg M."/>
            <person name="Gierski P."/>
            <person name="Hahnel U."/>
            <person name="Hartmann A."/>
            <person name="Jankowska D."/>
            <person name="Jubin C."/>
            <person name="Jung P."/>
            <person name="Lafontaine I."/>
            <person name="Leh-Louis V."/>
            <person name="Lemaire M."/>
            <person name="Marcet-Houben M."/>
            <person name="Mascher M."/>
            <person name="Morel G."/>
            <person name="Richard G.-F."/>
            <person name="Riechen J."/>
            <person name="Sacerdot C."/>
            <person name="Sarkar A."/>
            <person name="Savel G."/>
            <person name="Schacherer J."/>
            <person name="Sherman D."/>
            <person name="Straub M.-L."/>
            <person name="Stein N."/>
            <person name="Thierry A."/>
            <person name="Trautwein-Schult A."/>
            <person name="Westhof E."/>
            <person name="Worch S."/>
            <person name="Dujon B."/>
            <person name="Souciet J.-L."/>
            <person name="Wincker P."/>
            <person name="Scholz U."/>
            <person name="Neuveglise N."/>
        </authorList>
    </citation>
    <scope>NUCLEOTIDE SEQUENCE</scope>
    <source>
        <strain evidence="3">LS3</strain>
    </source>
</reference>
<dbReference type="InterPro" id="IPR011989">
    <property type="entry name" value="ARM-like"/>
</dbReference>
<dbReference type="InterPro" id="IPR039662">
    <property type="entry name" value="Cohesin_Scc3/SA"/>
</dbReference>
<evidence type="ECO:0000313" key="3">
    <source>
        <dbReference type="EMBL" id="CDP34025.1"/>
    </source>
</evidence>
<evidence type="ECO:0000259" key="2">
    <source>
        <dbReference type="PROSITE" id="PS51425"/>
    </source>
</evidence>
<dbReference type="GO" id="GO:0008278">
    <property type="term" value="C:cohesin complex"/>
    <property type="evidence" value="ECO:0007669"/>
    <property type="project" value="TreeGrafter"/>
</dbReference>
<feature type="region of interest" description="Disordered" evidence="1">
    <location>
        <begin position="858"/>
        <end position="890"/>
    </location>
</feature>
<dbReference type="PANTHER" id="PTHR11199">
    <property type="entry name" value="STROMAL ANTIGEN"/>
    <property type="match status" value="1"/>
</dbReference>
<dbReference type="InterPro" id="IPR016024">
    <property type="entry name" value="ARM-type_fold"/>
</dbReference>
<dbReference type="GO" id="GO:0005634">
    <property type="term" value="C:nucleus"/>
    <property type="evidence" value="ECO:0007669"/>
    <property type="project" value="TreeGrafter"/>
</dbReference>
<reference evidence="3" key="1">
    <citation type="submission" date="2014-02" db="EMBL/GenBank/DDBJ databases">
        <authorList>
            <person name="Genoscope - CEA"/>
        </authorList>
    </citation>
    <scope>NUCLEOTIDE SEQUENCE</scope>
    <source>
        <strain evidence="3">LS3</strain>
    </source>
</reference>
<dbReference type="PhylomeDB" id="A0A060SYR0"/>
<gene>
    <name evidence="3" type="ORF">GNLVRS02_ARAD1C02992g</name>
</gene>
<feature type="region of interest" description="Disordered" evidence="1">
    <location>
        <begin position="1"/>
        <end position="50"/>
    </location>
</feature>
<protein>
    <submittedName>
        <fullName evidence="3">ARAD1C02992p</fullName>
    </submittedName>
</protein>
<evidence type="ECO:0000256" key="1">
    <source>
        <dbReference type="SAM" id="MobiDB-lite"/>
    </source>
</evidence>
<dbReference type="InterPro" id="IPR020839">
    <property type="entry name" value="SCD"/>
</dbReference>
<feature type="domain" description="SCD" evidence="2">
    <location>
        <begin position="276"/>
        <end position="361"/>
    </location>
</feature>
<sequence length="943" mass="105889">MSAAVEPQRRSGRTRQPVHYYGLSDSDGEGTGGKRRRQQPKAKATKGSAQRTFIPLDESMKNHLFDAIVDPETSLDNLSLEWLESYTDTAAPSLANLVNMVLKTAGCEVPIDLHDIEDPDSSQSSLSQLEDRVKAHIPADYPLISKSKNFKGFKTALREFFSALVTNAAEKGLLYDNQIDLMGSLTEWLGVMSSVHLRAIRHTATFILLGIMVELCRVQKGHEDFISKQEKIVVTNQKKSRPPKTTIDKAKDAIDAERQRSNKILTLIDDLYAMVFANRYRDVDVRIRKECAKSLGTAMEVYPKKFLEGQYLSSLSTLLSDRESTVRLEAMNILLKLYGNSSFQESLSQFTVKSLSRFLQMAQLDPDSSVRRSAVELLAYPSEMGYMDEATTSKVVALVYDVDSRVRNEASYFLYKMAVSNSLDEHEDLDEDQIESLLKKFKLPSKWVEFKLISQILSDTPGPAVKERAPQSGSSTESEINSLFSQPESANAVVGESIMNVSIKEGTPMDWTSLADYLIFDLSSLSPDGSDKEANFIEAFSLKEDEKLLLLEVLWGCVRASLTSITDTDVKKRKQDDTGGREEICSKLLDVLPKLIDAYKYSSDALARVFNIAGTIDLDACRLHRREADLTSLLRAASNQFDDGPSQVQDACAQFFAHCMANSAFSEETSQLIEQLVASTTEMFDVDAYKSVDKLSRLVWISDCTRQLDDKSLIATLCDSLQSQTVEDLQTYVRGSISIIYSYFVWRLGSVIGSEDANMEGLSEKLNLILDAIDHKAQNLKKEESDLQTFTFSTILDLFTIIATAQLRSPEKLSSLELTDQIPPSIKKKLMSLFLEKERNFLKASDREDEMEITDLDEEIQEGDEDQEQDQDQDQDQEMGDSPNNNSSIETLDYDLSRYTSKLLLASAVDLLDESYVDRIKVNSRIISPRFAKVVNVNFTEEE</sequence>
<dbReference type="AlphaFoldDB" id="A0A060SYR0"/>
<feature type="compositionally biased region" description="Basic residues" evidence="1">
    <location>
        <begin position="33"/>
        <end position="44"/>
    </location>
</feature>
<dbReference type="Gene3D" id="1.25.10.10">
    <property type="entry name" value="Leucine-rich Repeat Variant"/>
    <property type="match status" value="1"/>
</dbReference>
<organism evidence="3">
    <name type="scientific">Blastobotrys adeninivorans</name>
    <name type="common">Yeast</name>
    <name type="synonym">Arxula adeninivorans</name>
    <dbReference type="NCBI Taxonomy" id="409370"/>
    <lineage>
        <taxon>Eukaryota</taxon>
        <taxon>Fungi</taxon>
        <taxon>Dikarya</taxon>
        <taxon>Ascomycota</taxon>
        <taxon>Saccharomycotina</taxon>
        <taxon>Dipodascomycetes</taxon>
        <taxon>Dipodascales</taxon>
        <taxon>Trichomonascaceae</taxon>
        <taxon>Blastobotrys</taxon>
    </lineage>
</organism>
<proteinExistence type="predicted"/>
<name>A0A060SYR0_BLAAD</name>
<feature type="compositionally biased region" description="Acidic residues" evidence="1">
    <location>
        <begin position="858"/>
        <end position="879"/>
    </location>
</feature>
<dbReference type="InterPro" id="IPR013721">
    <property type="entry name" value="STAG"/>
</dbReference>
<dbReference type="GO" id="GO:0007062">
    <property type="term" value="P:sister chromatid cohesion"/>
    <property type="evidence" value="ECO:0007669"/>
    <property type="project" value="UniProtKB-ARBA"/>
</dbReference>
<dbReference type="GO" id="GO:0000785">
    <property type="term" value="C:chromatin"/>
    <property type="evidence" value="ECO:0007669"/>
    <property type="project" value="TreeGrafter"/>
</dbReference>
<dbReference type="SUPFAM" id="SSF48371">
    <property type="entry name" value="ARM repeat"/>
    <property type="match status" value="1"/>
</dbReference>